<dbReference type="Gene3D" id="3.60.40.10">
    <property type="entry name" value="PPM-type phosphatase domain"/>
    <property type="match status" value="1"/>
</dbReference>
<name>A0A1V9X8U9_9ACAR</name>
<dbReference type="InParanoid" id="A0A1V9X8U9"/>
<feature type="compositionally biased region" description="Low complexity" evidence="1">
    <location>
        <begin position="570"/>
        <end position="585"/>
    </location>
</feature>
<feature type="compositionally biased region" description="Low complexity" evidence="1">
    <location>
        <begin position="464"/>
        <end position="508"/>
    </location>
</feature>
<organism evidence="2 3">
    <name type="scientific">Tropilaelaps mercedesae</name>
    <dbReference type="NCBI Taxonomy" id="418985"/>
    <lineage>
        <taxon>Eukaryota</taxon>
        <taxon>Metazoa</taxon>
        <taxon>Ecdysozoa</taxon>
        <taxon>Arthropoda</taxon>
        <taxon>Chelicerata</taxon>
        <taxon>Arachnida</taxon>
        <taxon>Acari</taxon>
        <taxon>Parasitiformes</taxon>
        <taxon>Mesostigmata</taxon>
        <taxon>Gamasina</taxon>
        <taxon>Dermanyssoidea</taxon>
        <taxon>Laelapidae</taxon>
        <taxon>Tropilaelaps</taxon>
    </lineage>
</organism>
<feature type="compositionally biased region" description="Low complexity" evidence="1">
    <location>
        <begin position="420"/>
        <end position="434"/>
    </location>
</feature>
<feature type="region of interest" description="Disordered" evidence="1">
    <location>
        <begin position="420"/>
        <end position="593"/>
    </location>
</feature>
<dbReference type="InterPro" id="IPR036457">
    <property type="entry name" value="PPM-type-like_dom_sf"/>
</dbReference>
<dbReference type="InterPro" id="IPR053287">
    <property type="entry name" value="PP2C-like_domain"/>
</dbReference>
<dbReference type="SUPFAM" id="SSF81606">
    <property type="entry name" value="PP2C-like"/>
    <property type="match status" value="1"/>
</dbReference>
<feature type="compositionally biased region" description="Low complexity" evidence="1">
    <location>
        <begin position="525"/>
        <end position="561"/>
    </location>
</feature>
<dbReference type="STRING" id="418985.A0A1V9X8U9"/>
<comment type="caution">
    <text evidence="2">The sequence shown here is derived from an EMBL/GenBank/DDBJ whole genome shotgun (WGS) entry which is preliminary data.</text>
</comment>
<sequence>MWLGRTDGRRLAGGVSEVLGRGRLEQSLYLYFEGSQLGDEWKVDCSSGFAGKGSWRHRRAEAATSDRALFGEAHSVTSTLDVFVCLLRSFEAAHNLILEKEGLLTTLCACVVCPLEGGRFAVCVCNVGDSFAYVFSEKYGVREVTLGSHDIYSMRDMRDALGALGPVDGRNPELNNLTVSLSLAEEGDVVFLTSDGISDNFDPVVGKFALAKKAPPGGSEDRTMSGGTQATAERGGSGRNERERALNHRGGAGASVKRSASHRIASSNEKSSLPIVEAHQRHALTLLRMEDLLRHGVGGQEQDGSVTDARQVGVCYRETTTMWDILRQAVSGRALQDSWKGYFVLLYTVCERMVEFATRLTMAKRRILEDPELYKDEQCTNRERRQRVCQKLALVPGKLDHASLCAVRLGTHLADSGQVGANANSNNGNSTTTTFPSPVPASPRPDLSAPRKSIAEARRAFFESPSGTPSMPGTPDTGGCTTPEKNNNNPTTVTRTAGSTTTTSTPSSCPASNDSPRPQAATRPSSNLSNQSNHSQSNNSHSNSNGSKHPSADSPSPQPQSVTTQSNNASSRRSSTRSVSSKKSTLCNFESTI</sequence>
<dbReference type="PANTHER" id="PTHR21586">
    <property type="entry name" value="TIPA"/>
    <property type="match status" value="1"/>
</dbReference>
<keyword evidence="3" id="KW-1185">Reference proteome</keyword>
<evidence type="ECO:0000313" key="2">
    <source>
        <dbReference type="EMBL" id="OQR69826.1"/>
    </source>
</evidence>
<feature type="region of interest" description="Disordered" evidence="1">
    <location>
        <begin position="212"/>
        <end position="272"/>
    </location>
</feature>
<evidence type="ECO:0000256" key="1">
    <source>
        <dbReference type="SAM" id="MobiDB-lite"/>
    </source>
</evidence>
<dbReference type="Proteomes" id="UP000192247">
    <property type="component" value="Unassembled WGS sequence"/>
</dbReference>
<dbReference type="OrthoDB" id="2556847at2759"/>
<reference evidence="2 3" key="1">
    <citation type="journal article" date="2017" name="Gigascience">
        <title>Draft genome of the honey bee ectoparasitic mite, Tropilaelaps mercedesae, is shaped by the parasitic life history.</title>
        <authorList>
            <person name="Dong X."/>
            <person name="Armstrong S.D."/>
            <person name="Xia D."/>
            <person name="Makepeace B.L."/>
            <person name="Darby A.C."/>
            <person name="Kadowaki T."/>
        </authorList>
    </citation>
    <scope>NUCLEOTIDE SEQUENCE [LARGE SCALE GENOMIC DNA]</scope>
    <source>
        <strain evidence="2">Wuxi-XJTLU</strain>
    </source>
</reference>
<dbReference type="EMBL" id="MNPL01019665">
    <property type="protein sequence ID" value="OQR69826.1"/>
    <property type="molecule type" value="Genomic_DNA"/>
</dbReference>
<proteinExistence type="predicted"/>
<dbReference type="PANTHER" id="PTHR21586:SF0">
    <property type="entry name" value="PP2C-LIKE DOMAIN-CONTAINING PROTEIN CG9801"/>
    <property type="match status" value="1"/>
</dbReference>
<dbReference type="AlphaFoldDB" id="A0A1V9X8U9"/>
<accession>A0A1V9X8U9</accession>
<protein>
    <submittedName>
        <fullName evidence="2">PP2C domain-containing protein-like</fullName>
    </submittedName>
</protein>
<evidence type="ECO:0000313" key="3">
    <source>
        <dbReference type="Proteomes" id="UP000192247"/>
    </source>
</evidence>
<gene>
    <name evidence="2" type="ORF">BIW11_12031</name>
</gene>